<reference evidence="2" key="1">
    <citation type="submission" date="2023-01" db="EMBL/GenBank/DDBJ databases">
        <title>Exophiala dermititidis isolated from Cystic Fibrosis Patient.</title>
        <authorList>
            <person name="Kurbessoian T."/>
            <person name="Crocker A."/>
            <person name="Murante D."/>
            <person name="Hogan D.A."/>
            <person name="Stajich J.E."/>
        </authorList>
    </citation>
    <scope>NUCLEOTIDE SEQUENCE</scope>
    <source>
        <strain evidence="2">Ex8</strain>
    </source>
</reference>
<protein>
    <submittedName>
        <fullName evidence="2">Uncharacterized protein</fullName>
    </submittedName>
</protein>
<feature type="compositionally biased region" description="Basic and acidic residues" evidence="1">
    <location>
        <begin position="31"/>
        <end position="46"/>
    </location>
</feature>
<dbReference type="AlphaFoldDB" id="A0AAN6EM34"/>
<sequence>MALSCNKQGSDTASRASSSSSYNASEDEDEDRPRPRRPDSDELRIKQPRFIDIHTLLLTTMAAKMKSPVYLNNHSHPSALGIALCPLRVLEPIVTPQPSRAL</sequence>
<name>A0AAN6EM34_EXODE</name>
<dbReference type="Proteomes" id="UP001161757">
    <property type="component" value="Unassembled WGS sequence"/>
</dbReference>
<feature type="region of interest" description="Disordered" evidence="1">
    <location>
        <begin position="1"/>
        <end position="46"/>
    </location>
</feature>
<gene>
    <name evidence="2" type="ORF">HRR80_009163</name>
</gene>
<comment type="caution">
    <text evidence="2">The sequence shown here is derived from an EMBL/GenBank/DDBJ whole genome shotgun (WGS) entry which is preliminary data.</text>
</comment>
<evidence type="ECO:0000313" key="2">
    <source>
        <dbReference type="EMBL" id="KAJ8986711.1"/>
    </source>
</evidence>
<evidence type="ECO:0000313" key="3">
    <source>
        <dbReference type="Proteomes" id="UP001161757"/>
    </source>
</evidence>
<accession>A0AAN6EM34</accession>
<feature type="compositionally biased region" description="Low complexity" evidence="1">
    <location>
        <begin position="10"/>
        <end position="24"/>
    </location>
</feature>
<dbReference type="EMBL" id="JAJGCB010000032">
    <property type="protein sequence ID" value="KAJ8986711.1"/>
    <property type="molecule type" value="Genomic_DNA"/>
</dbReference>
<proteinExistence type="predicted"/>
<evidence type="ECO:0000256" key="1">
    <source>
        <dbReference type="SAM" id="MobiDB-lite"/>
    </source>
</evidence>
<organism evidence="2 3">
    <name type="scientific">Exophiala dermatitidis</name>
    <name type="common">Black yeast-like fungus</name>
    <name type="synonym">Wangiella dermatitidis</name>
    <dbReference type="NCBI Taxonomy" id="5970"/>
    <lineage>
        <taxon>Eukaryota</taxon>
        <taxon>Fungi</taxon>
        <taxon>Dikarya</taxon>
        <taxon>Ascomycota</taxon>
        <taxon>Pezizomycotina</taxon>
        <taxon>Eurotiomycetes</taxon>
        <taxon>Chaetothyriomycetidae</taxon>
        <taxon>Chaetothyriales</taxon>
        <taxon>Herpotrichiellaceae</taxon>
        <taxon>Exophiala</taxon>
    </lineage>
</organism>